<reference evidence="7 8" key="1">
    <citation type="submission" date="2016-07" db="EMBL/GenBank/DDBJ databases">
        <title>Pervasive Adenine N6-methylation of Active Genes in Fungi.</title>
        <authorList>
            <consortium name="DOE Joint Genome Institute"/>
            <person name="Mondo S.J."/>
            <person name="Dannebaum R.O."/>
            <person name="Kuo R.C."/>
            <person name="Labutti K."/>
            <person name="Haridas S."/>
            <person name="Kuo A."/>
            <person name="Salamov A."/>
            <person name="Ahrendt S.R."/>
            <person name="Lipzen A."/>
            <person name="Sullivan W."/>
            <person name="Andreopoulos W.B."/>
            <person name="Clum A."/>
            <person name="Lindquist E."/>
            <person name="Daum C."/>
            <person name="Ramamoorthy G.K."/>
            <person name="Gryganskyi A."/>
            <person name="Culley D."/>
            <person name="Magnuson J.K."/>
            <person name="James T.Y."/>
            <person name="O'Malley M.A."/>
            <person name="Stajich J.E."/>
            <person name="Spatafora J.W."/>
            <person name="Visel A."/>
            <person name="Grigoriev I.V."/>
        </authorList>
    </citation>
    <scope>NUCLEOTIDE SEQUENCE [LARGE SCALE GENOMIC DNA]</scope>
    <source>
        <strain evidence="7 8">CBS 931.73</strain>
    </source>
</reference>
<sequence length="262" mass="30364">MHETVTLQFGEYANFVGTHFWNTQEAYFSYEHSTNPEFEHDVLFREGKTLSGVDTYTPRLLIYDMKGGFGSIPKVSELYGANDEDDEEIMTWLAWRVELNPTITPKTVNLAKYLKNKSPNSPTPLQVMSDTDIENWSDFNRMYYHPRTVNEIPQISYQSELNKFDCYNNGIDIFQEFEKEAESIDTSFRQFAEECDYLQACSTFLAKPKPYLFQFTDHQFQCINVLTSVSDGFGGFTSSYLEYLKDDYAKTPVVTFSLADKV</sequence>
<dbReference type="InterPro" id="IPR029209">
    <property type="entry name" value="DML1/Misato_tubulin"/>
</dbReference>
<evidence type="ECO:0000256" key="3">
    <source>
        <dbReference type="ARBA" id="ARBA00008507"/>
    </source>
</evidence>
<feature type="domain" description="Misato Segment II tubulin-like" evidence="5">
    <location>
        <begin position="2"/>
        <end position="101"/>
    </location>
</feature>
<comment type="function">
    <text evidence="1">Involved in the partitioning of the mitochondrial organelle and mitochondrial DNA (mtDNA) inheritance.</text>
</comment>
<dbReference type="InterPro" id="IPR019605">
    <property type="entry name" value="Misato_II_tubulin-like"/>
</dbReference>
<dbReference type="GO" id="GO:0005739">
    <property type="term" value="C:mitochondrion"/>
    <property type="evidence" value="ECO:0007669"/>
    <property type="project" value="UniProtKB-SubCell"/>
</dbReference>
<dbReference type="InterPro" id="IPR049942">
    <property type="entry name" value="DML1/Misato"/>
</dbReference>
<dbReference type="AlphaFoldDB" id="A0A1Y1Z2E7"/>
<dbReference type="EMBL" id="MCFE01000039">
    <property type="protein sequence ID" value="ORY04087.1"/>
    <property type="molecule type" value="Genomic_DNA"/>
</dbReference>
<dbReference type="InterPro" id="IPR036525">
    <property type="entry name" value="Tubulin/FtsZ_GTPase_sf"/>
</dbReference>
<comment type="similarity">
    <text evidence="3">Belongs to the misato family.</text>
</comment>
<dbReference type="FunCoup" id="A0A1Y1Z2E7">
    <property type="interactions" value="341"/>
</dbReference>
<dbReference type="Gene3D" id="3.40.50.1440">
    <property type="entry name" value="Tubulin/FtsZ, GTPase domain"/>
    <property type="match status" value="1"/>
</dbReference>
<dbReference type="Pfam" id="PF14881">
    <property type="entry name" value="Tubulin_3"/>
    <property type="match status" value="1"/>
</dbReference>
<dbReference type="InParanoid" id="A0A1Y1Z2E7"/>
<dbReference type="PANTHER" id="PTHR13391:SF0">
    <property type="entry name" value="PROTEIN MISATO HOMOLOG 1"/>
    <property type="match status" value="1"/>
</dbReference>
<dbReference type="PANTHER" id="PTHR13391">
    <property type="entry name" value="MITOCHONDRIAL DISTRIBUTION REGULATOR MISATO"/>
    <property type="match status" value="1"/>
</dbReference>
<comment type="subcellular location">
    <subcellularLocation>
        <location evidence="2">Mitochondrion</location>
    </subcellularLocation>
</comment>
<evidence type="ECO:0000259" key="5">
    <source>
        <dbReference type="Pfam" id="PF10644"/>
    </source>
</evidence>
<dbReference type="SUPFAM" id="SSF52490">
    <property type="entry name" value="Tubulin nucleotide-binding domain-like"/>
    <property type="match status" value="2"/>
</dbReference>
<proteinExistence type="inferred from homology"/>
<evidence type="ECO:0000256" key="2">
    <source>
        <dbReference type="ARBA" id="ARBA00004173"/>
    </source>
</evidence>
<keyword evidence="8" id="KW-1185">Reference proteome</keyword>
<evidence type="ECO:0000256" key="1">
    <source>
        <dbReference type="ARBA" id="ARBA00003757"/>
    </source>
</evidence>
<dbReference type="STRING" id="1314790.A0A1Y1Z2E7"/>
<comment type="caution">
    <text evidence="7">The sequence shown here is derived from an EMBL/GenBank/DDBJ whole genome shotgun (WGS) entry which is preliminary data.</text>
</comment>
<evidence type="ECO:0000256" key="4">
    <source>
        <dbReference type="ARBA" id="ARBA00023128"/>
    </source>
</evidence>
<feature type="domain" description="DML1/Misato tubulin" evidence="6">
    <location>
        <begin position="131"/>
        <end position="204"/>
    </location>
</feature>
<evidence type="ECO:0000313" key="8">
    <source>
        <dbReference type="Proteomes" id="UP000193498"/>
    </source>
</evidence>
<dbReference type="Proteomes" id="UP000193498">
    <property type="component" value="Unassembled WGS sequence"/>
</dbReference>
<dbReference type="Pfam" id="PF10644">
    <property type="entry name" value="Misat_Tub_SegII"/>
    <property type="match status" value="1"/>
</dbReference>
<gene>
    <name evidence="7" type="ORF">K493DRAFT_206232</name>
</gene>
<dbReference type="GO" id="GO:0007005">
    <property type="term" value="P:mitochondrion organization"/>
    <property type="evidence" value="ECO:0007669"/>
    <property type="project" value="InterPro"/>
</dbReference>
<organism evidence="7 8">
    <name type="scientific">Basidiobolus meristosporus CBS 931.73</name>
    <dbReference type="NCBI Taxonomy" id="1314790"/>
    <lineage>
        <taxon>Eukaryota</taxon>
        <taxon>Fungi</taxon>
        <taxon>Fungi incertae sedis</taxon>
        <taxon>Zoopagomycota</taxon>
        <taxon>Entomophthoromycotina</taxon>
        <taxon>Basidiobolomycetes</taxon>
        <taxon>Basidiobolales</taxon>
        <taxon>Basidiobolaceae</taxon>
        <taxon>Basidiobolus</taxon>
    </lineage>
</organism>
<protein>
    <submittedName>
        <fullName evidence="7">Tubulin nucleotide-binding domain-like protein</fullName>
    </submittedName>
</protein>
<accession>A0A1Y1Z2E7</accession>
<evidence type="ECO:0000313" key="7">
    <source>
        <dbReference type="EMBL" id="ORY04087.1"/>
    </source>
</evidence>
<name>A0A1Y1Z2E7_9FUNG</name>
<keyword evidence="4" id="KW-0496">Mitochondrion</keyword>
<evidence type="ECO:0000259" key="6">
    <source>
        <dbReference type="Pfam" id="PF14881"/>
    </source>
</evidence>
<dbReference type="OrthoDB" id="271881at2759"/>